<reference evidence="2 3" key="2">
    <citation type="submission" date="2024-07" db="EMBL/GenBank/DDBJ databases">
        <authorList>
            <person name="Akdeniz Z."/>
        </authorList>
    </citation>
    <scope>NUCLEOTIDE SEQUENCE [LARGE SCALE GENOMIC DNA]</scope>
</reference>
<evidence type="ECO:0000313" key="2">
    <source>
        <dbReference type="EMBL" id="CAL6006390.1"/>
    </source>
</evidence>
<reference evidence="1" key="1">
    <citation type="submission" date="2023-06" db="EMBL/GenBank/DDBJ databases">
        <authorList>
            <person name="Kurt Z."/>
        </authorList>
    </citation>
    <scope>NUCLEOTIDE SEQUENCE</scope>
</reference>
<accession>A0AA86RD20</accession>
<proteinExistence type="predicted"/>
<comment type="caution">
    <text evidence="1">The sequence shown here is derived from an EMBL/GenBank/DDBJ whole genome shotgun (WGS) entry which is preliminary data.</text>
</comment>
<organism evidence="1">
    <name type="scientific">Hexamita inflata</name>
    <dbReference type="NCBI Taxonomy" id="28002"/>
    <lineage>
        <taxon>Eukaryota</taxon>
        <taxon>Metamonada</taxon>
        <taxon>Diplomonadida</taxon>
        <taxon>Hexamitidae</taxon>
        <taxon>Hexamitinae</taxon>
        <taxon>Hexamita</taxon>
    </lineage>
</organism>
<evidence type="ECO:0000313" key="1">
    <source>
        <dbReference type="EMBL" id="CAI9975691.1"/>
    </source>
</evidence>
<dbReference type="EMBL" id="CATOUU010001170">
    <property type="protein sequence ID" value="CAI9975691.1"/>
    <property type="molecule type" value="Genomic_DNA"/>
</dbReference>
<name>A0AA86RD20_9EUKA</name>
<dbReference type="Proteomes" id="UP001642409">
    <property type="component" value="Unassembled WGS sequence"/>
</dbReference>
<dbReference type="AlphaFoldDB" id="A0AA86RD20"/>
<protein>
    <submittedName>
        <fullName evidence="2">Hypothetical_protein</fullName>
    </submittedName>
</protein>
<sequence>MIPKKPTTFLSNQISRVALSHVTPPHILQKYVYKIVDNLIIFNIIRPLQLKTENYQFWSQRPLKNESQNTASINGTVAVSINKVLQYQNIRLEKTGVSQLCKIPNIFTHCVQMYYQIVVAE</sequence>
<gene>
    <name evidence="2" type="ORF">HINF_LOCUS20130</name>
    <name evidence="1" type="ORF">HINF_LOCUS63336</name>
</gene>
<evidence type="ECO:0000313" key="3">
    <source>
        <dbReference type="Proteomes" id="UP001642409"/>
    </source>
</evidence>
<dbReference type="EMBL" id="CAXDID020000054">
    <property type="protein sequence ID" value="CAL6006390.1"/>
    <property type="molecule type" value="Genomic_DNA"/>
</dbReference>
<keyword evidence="3" id="KW-1185">Reference proteome</keyword>